<dbReference type="Gene3D" id="2.130.10.10">
    <property type="entry name" value="YVTN repeat-like/Quinoprotein amine dehydrogenase"/>
    <property type="match status" value="1"/>
</dbReference>
<reference evidence="3" key="1">
    <citation type="journal article" date="2020" name="bioRxiv">
        <title>Chromosome-level reference genome of the European wasp spider Argiope bruennichi: a resource for studies on range expansion and evolutionary adaptation.</title>
        <authorList>
            <person name="Sheffer M.M."/>
            <person name="Hoppe A."/>
            <person name="Krehenwinkel H."/>
            <person name="Uhl G."/>
            <person name="Kuss A.W."/>
            <person name="Jensen L."/>
            <person name="Jensen C."/>
            <person name="Gillespie R.G."/>
            <person name="Hoff K.J."/>
            <person name="Prost S."/>
        </authorList>
    </citation>
    <scope>NUCLEOTIDE SEQUENCE</scope>
</reference>
<feature type="transmembrane region" description="Helical" evidence="2">
    <location>
        <begin position="82"/>
        <end position="102"/>
    </location>
</feature>
<feature type="region of interest" description="Disordered" evidence="1">
    <location>
        <begin position="25"/>
        <end position="48"/>
    </location>
</feature>
<feature type="compositionally biased region" description="Polar residues" evidence="1">
    <location>
        <begin position="27"/>
        <end position="48"/>
    </location>
</feature>
<evidence type="ECO:0000256" key="1">
    <source>
        <dbReference type="SAM" id="MobiDB-lite"/>
    </source>
</evidence>
<keyword evidence="2" id="KW-0812">Transmembrane</keyword>
<reference evidence="3" key="2">
    <citation type="submission" date="2020-06" db="EMBL/GenBank/DDBJ databases">
        <authorList>
            <person name="Sheffer M."/>
        </authorList>
    </citation>
    <scope>NUCLEOTIDE SEQUENCE</scope>
</reference>
<evidence type="ECO:0000256" key="2">
    <source>
        <dbReference type="SAM" id="Phobius"/>
    </source>
</evidence>
<evidence type="ECO:0000313" key="4">
    <source>
        <dbReference type="Proteomes" id="UP000807504"/>
    </source>
</evidence>
<keyword evidence="4" id="KW-1185">Reference proteome</keyword>
<dbReference type="AlphaFoldDB" id="A0A8T0EWY5"/>
<dbReference type="Proteomes" id="UP000807504">
    <property type="component" value="Unassembled WGS sequence"/>
</dbReference>
<organism evidence="3 4">
    <name type="scientific">Argiope bruennichi</name>
    <name type="common">Wasp spider</name>
    <name type="synonym">Aranea bruennichi</name>
    <dbReference type="NCBI Taxonomy" id="94029"/>
    <lineage>
        <taxon>Eukaryota</taxon>
        <taxon>Metazoa</taxon>
        <taxon>Ecdysozoa</taxon>
        <taxon>Arthropoda</taxon>
        <taxon>Chelicerata</taxon>
        <taxon>Arachnida</taxon>
        <taxon>Araneae</taxon>
        <taxon>Araneomorphae</taxon>
        <taxon>Entelegynae</taxon>
        <taxon>Araneoidea</taxon>
        <taxon>Araneidae</taxon>
        <taxon>Argiope</taxon>
    </lineage>
</organism>
<sequence>MHRFELKHIAELFYKSSTTKEEKTPIVKNSTKVPDSGSITKESNMNGALDSKSTYDSLIGAHADSGEEDSDILPKMTLLRKLCFLLSLNGGIVYVAALLWWIPCRHPLCMSTQNWTVNISSQLATNMEIKSTQLSSSLLFGIADQNGGKLASLSMASGTIGWERNTGIILKDVFCDLNYFSDESTNIPDCIGTAYNYISAFNASSGAMLWERNITDASGVTIRKVVLAGKPSTGPLLIALSDEEMFLLVAKNGTLVSTIDLPCSGTVGLKLVGSWSAENASSWTLVCEYGDSLEVWTFLEEEVLNLAEDYDEGPPFRLLFSRGSGNAGSMDLAGDVTKTPNSLALSWADSVVMVTDQAPFHHLRKSWERRFGDTSAVTSIVSGRFTNPKEIQIAVTVQDGTNTTLHILETRNGTSEVATSLEWRSVMSMRKIASGERTVDTLVIEAISSNETEKNPSNLPSKLSRREYMTVKYSKKTPEFENIATADVYDSTFSQFAEGVANLLIASQSQDSSNVISRYVLISKPEDKCG</sequence>
<evidence type="ECO:0000313" key="3">
    <source>
        <dbReference type="EMBL" id="KAF8778886.1"/>
    </source>
</evidence>
<accession>A0A8T0EWY5</accession>
<keyword evidence="2" id="KW-1133">Transmembrane helix</keyword>
<gene>
    <name evidence="3" type="ORF">HNY73_015568</name>
</gene>
<protein>
    <submittedName>
        <fullName evidence="3">Uncharacterized protein</fullName>
    </submittedName>
</protein>
<proteinExistence type="predicted"/>
<keyword evidence="2" id="KW-0472">Membrane</keyword>
<dbReference type="InterPro" id="IPR015943">
    <property type="entry name" value="WD40/YVTN_repeat-like_dom_sf"/>
</dbReference>
<comment type="caution">
    <text evidence="3">The sequence shown here is derived from an EMBL/GenBank/DDBJ whole genome shotgun (WGS) entry which is preliminary data.</text>
</comment>
<dbReference type="EMBL" id="JABXBU010002072">
    <property type="protein sequence ID" value="KAF8778886.1"/>
    <property type="molecule type" value="Genomic_DNA"/>
</dbReference>
<name>A0A8T0EWY5_ARGBR</name>